<protein>
    <submittedName>
        <fullName evidence="3">AMP-binding protein</fullName>
    </submittedName>
</protein>
<dbReference type="InterPro" id="IPR000873">
    <property type="entry name" value="AMP-dep_synth/lig_dom"/>
</dbReference>
<dbReference type="Pfam" id="PF00501">
    <property type="entry name" value="AMP-binding"/>
    <property type="match status" value="1"/>
</dbReference>
<feature type="domain" description="AMP-binding enzyme C-terminal" evidence="2">
    <location>
        <begin position="441"/>
        <end position="515"/>
    </location>
</feature>
<reference evidence="3" key="1">
    <citation type="submission" date="2023-03" db="EMBL/GenBank/DDBJ databases">
        <title>Andean soil-derived lignocellulolytic bacterial consortium as a source of novel taxa and putative plastic-active enzymes.</title>
        <authorList>
            <person name="Diaz-Garcia L."/>
            <person name="Chuvochina M."/>
            <person name="Feuerriegel G."/>
            <person name="Bunk B."/>
            <person name="Sproer C."/>
            <person name="Streit W.R."/>
            <person name="Rodriguez L.M."/>
            <person name="Overmann J."/>
            <person name="Jimenez D.J."/>
        </authorList>
    </citation>
    <scope>NUCLEOTIDE SEQUENCE</scope>
    <source>
        <strain evidence="3">MAG 4196</strain>
    </source>
</reference>
<dbReference type="Pfam" id="PF13193">
    <property type="entry name" value="AMP-binding_C"/>
    <property type="match status" value="1"/>
</dbReference>
<dbReference type="EMBL" id="CP119312">
    <property type="protein sequence ID" value="WEK03709.1"/>
    <property type="molecule type" value="Genomic_DNA"/>
</dbReference>
<dbReference type="GO" id="GO:0016878">
    <property type="term" value="F:acid-thiol ligase activity"/>
    <property type="evidence" value="ECO:0007669"/>
    <property type="project" value="UniProtKB-ARBA"/>
</dbReference>
<dbReference type="InterPro" id="IPR020845">
    <property type="entry name" value="AMP-binding_CS"/>
</dbReference>
<dbReference type="InterPro" id="IPR042099">
    <property type="entry name" value="ANL_N_sf"/>
</dbReference>
<accession>A0AAJ5VUN9</accession>
<dbReference type="InterPro" id="IPR050237">
    <property type="entry name" value="ATP-dep_AMP-bd_enzyme"/>
</dbReference>
<dbReference type="InterPro" id="IPR045851">
    <property type="entry name" value="AMP-bd_C_sf"/>
</dbReference>
<evidence type="ECO:0000313" key="3">
    <source>
        <dbReference type="EMBL" id="WEK03709.1"/>
    </source>
</evidence>
<evidence type="ECO:0000313" key="4">
    <source>
        <dbReference type="Proteomes" id="UP001217476"/>
    </source>
</evidence>
<dbReference type="Gene3D" id="3.40.50.12780">
    <property type="entry name" value="N-terminal domain of ligase-like"/>
    <property type="match status" value="1"/>
</dbReference>
<evidence type="ECO:0000259" key="2">
    <source>
        <dbReference type="Pfam" id="PF13193"/>
    </source>
</evidence>
<dbReference type="Gene3D" id="3.30.300.30">
    <property type="match status" value="1"/>
</dbReference>
<gene>
    <name evidence="3" type="ORF">P0Y65_16150</name>
</gene>
<dbReference type="AlphaFoldDB" id="A0AAJ5VUN9"/>
<proteinExistence type="predicted"/>
<dbReference type="PANTHER" id="PTHR43767:SF1">
    <property type="entry name" value="NONRIBOSOMAL PEPTIDE SYNTHASE PES1 (EUROFUNG)-RELATED"/>
    <property type="match status" value="1"/>
</dbReference>
<feature type="domain" description="AMP-dependent synthetase/ligase" evidence="1">
    <location>
        <begin position="23"/>
        <end position="380"/>
    </location>
</feature>
<sequence length="534" mass="57171">MNASAFIPRADAPIWDLLWANLPERADKTCLIDADRSLSYAEVAHEADRLAARLAALGVVAGDRVIVQFRKSIDEVVAMHAAWRLGAVMVNVNHQWTTDQLIYVASDCRARVAVVAAASAKALRAAELPATLEHVIARGGFAVEDGEDRFSIWNETMAAAGDVAPHQADPGALCAIIYTSGSTGKPKGVMLSHRNIRIGALSVTQYLGLDESDRLLSILPYSFDAGLNQLTTMLLVGGTVVHQPVIFAAEIVATAKRHAVTGIAGVPPLWSMIVRYLVDAPTELPALKRVTNTGGKISPDILSAMPGAFPGARIFLMYGLTESFRSTFLAPDKFAAKMGSIGQAVPHSQVFAVRNGIGRAQPGEQGELVHVGPLISLGYWERPADTAARIRPCPELAAEIGDQNVVWSGDLVEVDADGDLWFVGRMDDMIKTMGFRVSPTEVEDAVARTGLTQESVAFGREDADRGQTIHVAVSLHEGADPEALRAAFRQTMPSYMLPSSVFQWPGIMPRTASGKLDRPSVIAACGNGDIHAIT</sequence>
<dbReference type="PANTHER" id="PTHR43767">
    <property type="entry name" value="LONG-CHAIN-FATTY-ACID--COA LIGASE"/>
    <property type="match status" value="1"/>
</dbReference>
<dbReference type="Proteomes" id="UP001217476">
    <property type="component" value="Chromosome"/>
</dbReference>
<dbReference type="PROSITE" id="PS00455">
    <property type="entry name" value="AMP_BINDING"/>
    <property type="match status" value="1"/>
</dbReference>
<evidence type="ECO:0000259" key="1">
    <source>
        <dbReference type="Pfam" id="PF00501"/>
    </source>
</evidence>
<name>A0AAJ5VUN9_9HYPH</name>
<organism evidence="3 4">
    <name type="scientific">Candidatus Devosia phytovorans</name>
    <dbReference type="NCBI Taxonomy" id="3121372"/>
    <lineage>
        <taxon>Bacteria</taxon>
        <taxon>Pseudomonadati</taxon>
        <taxon>Pseudomonadota</taxon>
        <taxon>Alphaproteobacteria</taxon>
        <taxon>Hyphomicrobiales</taxon>
        <taxon>Devosiaceae</taxon>
        <taxon>Devosia</taxon>
    </lineage>
</organism>
<dbReference type="SUPFAM" id="SSF56801">
    <property type="entry name" value="Acetyl-CoA synthetase-like"/>
    <property type="match status" value="1"/>
</dbReference>
<dbReference type="InterPro" id="IPR025110">
    <property type="entry name" value="AMP-bd_C"/>
</dbReference>